<dbReference type="EMBL" id="JACLQD010000001">
    <property type="protein sequence ID" value="MBC2834532.1"/>
    <property type="molecule type" value="Genomic_DNA"/>
</dbReference>
<gene>
    <name evidence="3" type="ORF">H7F16_03380</name>
</gene>
<dbReference type="RefSeq" id="WP_185796125.1">
    <property type="nucleotide sequence ID" value="NZ_JACLQD010000001.1"/>
</dbReference>
<dbReference type="Proteomes" id="UP000555411">
    <property type="component" value="Unassembled WGS sequence"/>
</dbReference>
<feature type="transmembrane region" description="Helical" evidence="1">
    <location>
        <begin position="123"/>
        <end position="141"/>
    </location>
</feature>
<name>A0A842I2U9_9RHOB</name>
<feature type="transmembrane region" description="Helical" evidence="1">
    <location>
        <begin position="35"/>
        <end position="55"/>
    </location>
</feature>
<feature type="transmembrane region" description="Helical" evidence="1">
    <location>
        <begin position="178"/>
        <end position="198"/>
    </location>
</feature>
<dbReference type="InterPro" id="IPR000620">
    <property type="entry name" value="EamA_dom"/>
</dbReference>
<dbReference type="InterPro" id="IPR037185">
    <property type="entry name" value="EmrE-like"/>
</dbReference>
<feature type="domain" description="EamA" evidence="2">
    <location>
        <begin position="6"/>
        <end position="138"/>
    </location>
</feature>
<feature type="transmembrane region" description="Helical" evidence="1">
    <location>
        <begin position="97"/>
        <end position="116"/>
    </location>
</feature>
<dbReference type="Pfam" id="PF00892">
    <property type="entry name" value="EamA"/>
    <property type="match status" value="2"/>
</dbReference>
<dbReference type="GO" id="GO:0016020">
    <property type="term" value="C:membrane"/>
    <property type="evidence" value="ECO:0007669"/>
    <property type="project" value="InterPro"/>
</dbReference>
<keyword evidence="4" id="KW-1185">Reference proteome</keyword>
<accession>A0A842I2U9</accession>
<feature type="domain" description="EamA" evidence="2">
    <location>
        <begin position="147"/>
        <end position="276"/>
    </location>
</feature>
<feature type="transmembrane region" description="Helical" evidence="1">
    <location>
        <begin position="204"/>
        <end position="227"/>
    </location>
</feature>
<sequence>MHSNFRGALLSLASFGVYATHDVIVKALGESYAPFQIIFFAGLLGFPLITIMLMSDRTDGTLIPKHPWWTVIRTTSAVLTGLGGFYAFSVLPLAQCYAIFFAMPILITLLAIPILGERIGLHRGVAVVAGLLGVLIVLRPGQVDFGLGHLAALSAATMGALTSVIVRKVGKAERSIVLMLYPMVANFVVMGLALPFFYQPMPLAHLGLLGAMSAMALIGGLLSIYAYRAAPAVIVAPMQYSQMLWAVFYGWLFFSESLDLNTALGSLVIIGSGLYIVLREGTPAVSTNRPVLENRSRFDTGMQPRIGAWLRLFERRRSGE</sequence>
<feature type="transmembrane region" description="Helical" evidence="1">
    <location>
        <begin position="67"/>
        <end position="91"/>
    </location>
</feature>
<dbReference type="PANTHER" id="PTHR22911:SF135">
    <property type="entry name" value="BLR4310 PROTEIN"/>
    <property type="match status" value="1"/>
</dbReference>
<comment type="caution">
    <text evidence="3">The sequence shown here is derived from an EMBL/GenBank/DDBJ whole genome shotgun (WGS) entry which is preliminary data.</text>
</comment>
<evidence type="ECO:0000256" key="1">
    <source>
        <dbReference type="SAM" id="Phobius"/>
    </source>
</evidence>
<feature type="transmembrane region" description="Helical" evidence="1">
    <location>
        <begin position="234"/>
        <end position="254"/>
    </location>
</feature>
<evidence type="ECO:0000313" key="3">
    <source>
        <dbReference type="EMBL" id="MBC2834532.1"/>
    </source>
</evidence>
<feature type="transmembrane region" description="Helical" evidence="1">
    <location>
        <begin position="147"/>
        <end position="166"/>
    </location>
</feature>
<keyword evidence="1" id="KW-0812">Transmembrane</keyword>
<organism evidence="3 4">
    <name type="scientific">Paragemmobacter straminiformis</name>
    <dbReference type="NCBI Taxonomy" id="2045119"/>
    <lineage>
        <taxon>Bacteria</taxon>
        <taxon>Pseudomonadati</taxon>
        <taxon>Pseudomonadota</taxon>
        <taxon>Alphaproteobacteria</taxon>
        <taxon>Rhodobacterales</taxon>
        <taxon>Paracoccaceae</taxon>
        <taxon>Paragemmobacter</taxon>
    </lineage>
</organism>
<evidence type="ECO:0000313" key="4">
    <source>
        <dbReference type="Proteomes" id="UP000555411"/>
    </source>
</evidence>
<reference evidence="3 4" key="1">
    <citation type="journal article" date="2017" name="Int. J. Syst. Evol. Microbiol.">
        <title>Gemmobacter straminiformis sp. nov., isolated from an artificial fountain.</title>
        <authorList>
            <person name="Kang J.Y."/>
            <person name="Kim M.J."/>
            <person name="Chun J."/>
            <person name="Son K.P."/>
            <person name="Jahng K.Y."/>
        </authorList>
    </citation>
    <scope>NUCLEOTIDE SEQUENCE [LARGE SCALE GENOMIC DNA]</scope>
    <source>
        <strain evidence="3 4">CAM-8</strain>
    </source>
</reference>
<dbReference type="SUPFAM" id="SSF103481">
    <property type="entry name" value="Multidrug resistance efflux transporter EmrE"/>
    <property type="match status" value="2"/>
</dbReference>
<protein>
    <submittedName>
        <fullName evidence="3">DMT family transporter</fullName>
    </submittedName>
</protein>
<evidence type="ECO:0000259" key="2">
    <source>
        <dbReference type="Pfam" id="PF00892"/>
    </source>
</evidence>
<keyword evidence="1" id="KW-0472">Membrane</keyword>
<proteinExistence type="predicted"/>
<keyword evidence="1" id="KW-1133">Transmembrane helix</keyword>
<dbReference type="PANTHER" id="PTHR22911">
    <property type="entry name" value="ACYL-MALONYL CONDENSING ENZYME-RELATED"/>
    <property type="match status" value="1"/>
</dbReference>
<dbReference type="AlphaFoldDB" id="A0A842I2U9"/>